<feature type="transmembrane region" description="Helical" evidence="2">
    <location>
        <begin position="348"/>
        <end position="366"/>
    </location>
</feature>
<feature type="compositionally biased region" description="Low complexity" evidence="1">
    <location>
        <begin position="37"/>
        <end position="56"/>
    </location>
</feature>
<dbReference type="RefSeq" id="WP_034210286.1">
    <property type="nucleotide sequence ID" value="NZ_AVCK01000004.1"/>
</dbReference>
<dbReference type="eggNOG" id="ENOG502Z87C">
    <property type="taxonomic scope" value="Bacteria"/>
</dbReference>
<sequence length="424" mass="46447">MARSNAGLAAALVLWLLTALLAPAAARPAPAALPPALEMPASPGAEQAPAPQASTQPPAPRIGVVTMEPGEIFFERFGHNAIVVDDPASGRRISYNFGYFDLDEPNFFANFIHGQMRYWLVALPLEQDMARYRELGRGASLQWLDLAPDQARALAASLDERASGDDARYRYDYYTSNCSTQVRDALDEALGGVLKTQLTGRSQGNTYRSESVRLAAPAAWMAIGFHVGLAGYADKPLSRWEESFIPMRLRDALREVRLADGRPLVVAEEVLHPHRIGQPPAEAPRLRVPALFAGIALALAVLWLGRRAPRAVAGIALGFWTVAGLAGLTMLFIWFGSAHVAGHGNENLLLLSPLCLFLLPGGWARLRGREPSVRFRWLLRIVVAGAALAGFLKFLPFRPQENVEWVLLLLPLHWALLRRLDPRG</sequence>
<organism evidence="6 7">
    <name type="scientific">Arenimonas metalli CF5-1</name>
    <dbReference type="NCBI Taxonomy" id="1384056"/>
    <lineage>
        <taxon>Bacteria</taxon>
        <taxon>Pseudomonadati</taxon>
        <taxon>Pseudomonadota</taxon>
        <taxon>Gammaproteobacteria</taxon>
        <taxon>Lysobacterales</taxon>
        <taxon>Lysobacteraceae</taxon>
        <taxon>Arenimonas</taxon>
    </lineage>
</organism>
<feature type="region of interest" description="Disordered" evidence="1">
    <location>
        <begin position="37"/>
        <end position="61"/>
    </location>
</feature>
<keyword evidence="2" id="KW-0472">Membrane</keyword>
<evidence type="ECO:0000256" key="2">
    <source>
        <dbReference type="SAM" id="Phobius"/>
    </source>
</evidence>
<accession>A0A091B931</accession>
<feature type="signal peptide" evidence="3">
    <location>
        <begin position="1"/>
        <end position="24"/>
    </location>
</feature>
<reference evidence="6 7" key="1">
    <citation type="submission" date="2013-09" db="EMBL/GenBank/DDBJ databases">
        <title>Genome sequencing of Arenimonas metalli.</title>
        <authorList>
            <person name="Chen F."/>
            <person name="Wang G."/>
        </authorList>
    </citation>
    <scope>NUCLEOTIDE SEQUENCE [LARGE SCALE GENOMIC DNA]</scope>
    <source>
        <strain evidence="6 7">CF5-1</strain>
    </source>
</reference>
<feature type="transmembrane region" description="Helical" evidence="2">
    <location>
        <begin position="378"/>
        <end position="397"/>
    </location>
</feature>
<proteinExistence type="predicted"/>
<dbReference type="STRING" id="1384056.N787_07210"/>
<dbReference type="Proteomes" id="UP000029393">
    <property type="component" value="Unassembled WGS sequence"/>
</dbReference>
<keyword evidence="3" id="KW-0732">Signal</keyword>
<feature type="domain" description="Lnb-like transmembrane" evidence="5">
    <location>
        <begin position="296"/>
        <end position="408"/>
    </location>
</feature>
<dbReference type="AlphaFoldDB" id="A0A091B931"/>
<name>A0A091B931_9GAMM</name>
<evidence type="ECO:0000256" key="1">
    <source>
        <dbReference type="SAM" id="MobiDB-lite"/>
    </source>
</evidence>
<gene>
    <name evidence="6" type="ORF">N787_07210</name>
</gene>
<comment type="caution">
    <text evidence="6">The sequence shown here is derived from an EMBL/GenBank/DDBJ whole genome shotgun (WGS) entry which is preliminary data.</text>
</comment>
<dbReference type="InterPro" id="IPR025178">
    <property type="entry name" value="Lnb_N"/>
</dbReference>
<feature type="transmembrane region" description="Helical" evidence="2">
    <location>
        <begin position="311"/>
        <end position="336"/>
    </location>
</feature>
<evidence type="ECO:0000259" key="5">
    <source>
        <dbReference type="Pfam" id="PF25221"/>
    </source>
</evidence>
<protein>
    <submittedName>
        <fullName evidence="6">Uncharacterized protein</fullName>
    </submittedName>
</protein>
<evidence type="ECO:0000256" key="3">
    <source>
        <dbReference type="SAM" id="SignalP"/>
    </source>
</evidence>
<feature type="chain" id="PRO_5001871380" evidence="3">
    <location>
        <begin position="25"/>
        <end position="424"/>
    </location>
</feature>
<dbReference type="EMBL" id="AVCK01000004">
    <property type="protein sequence ID" value="KFN47977.1"/>
    <property type="molecule type" value="Genomic_DNA"/>
</dbReference>
<keyword evidence="2" id="KW-1133">Transmembrane helix</keyword>
<dbReference type="Pfam" id="PF13387">
    <property type="entry name" value="Lnb_N"/>
    <property type="match status" value="1"/>
</dbReference>
<keyword evidence="2" id="KW-0812">Transmembrane</keyword>
<dbReference type="Pfam" id="PF25221">
    <property type="entry name" value="5TMH_Lnb"/>
    <property type="match status" value="1"/>
</dbReference>
<evidence type="ECO:0000313" key="6">
    <source>
        <dbReference type="EMBL" id="KFN47977.1"/>
    </source>
</evidence>
<evidence type="ECO:0000313" key="7">
    <source>
        <dbReference type="Proteomes" id="UP000029393"/>
    </source>
</evidence>
<dbReference type="PATRIC" id="fig|1384056.3.peg.318"/>
<keyword evidence="7" id="KW-1185">Reference proteome</keyword>
<dbReference type="OrthoDB" id="319167at2"/>
<feature type="transmembrane region" description="Helical" evidence="2">
    <location>
        <begin position="286"/>
        <end position="304"/>
    </location>
</feature>
<feature type="domain" description="Lnb N-terminal periplasmic" evidence="4">
    <location>
        <begin position="52"/>
        <end position="193"/>
    </location>
</feature>
<evidence type="ECO:0000259" key="4">
    <source>
        <dbReference type="Pfam" id="PF13387"/>
    </source>
</evidence>
<dbReference type="InterPro" id="IPR057436">
    <property type="entry name" value="5TMH_Lnb"/>
</dbReference>